<dbReference type="InterPro" id="IPR036388">
    <property type="entry name" value="WH-like_DNA-bd_sf"/>
</dbReference>
<organism evidence="5 6">
    <name type="scientific">Geodermatophilus maliterrae</name>
    <dbReference type="NCBI Taxonomy" id="3162531"/>
    <lineage>
        <taxon>Bacteria</taxon>
        <taxon>Bacillati</taxon>
        <taxon>Actinomycetota</taxon>
        <taxon>Actinomycetes</taxon>
        <taxon>Geodermatophilales</taxon>
        <taxon>Geodermatophilaceae</taxon>
        <taxon>Geodermatophilus</taxon>
    </lineage>
</organism>
<comment type="caution">
    <text evidence="5">The sequence shown here is derived from an EMBL/GenBank/DDBJ whole genome shotgun (WGS) entry which is preliminary data.</text>
</comment>
<keyword evidence="3" id="KW-0804">Transcription</keyword>
<dbReference type="PANTHER" id="PTHR33164:SF99">
    <property type="entry name" value="MARR FAMILY REGULATORY PROTEIN"/>
    <property type="match status" value="1"/>
</dbReference>
<reference evidence="5 6" key="1">
    <citation type="submission" date="2024-06" db="EMBL/GenBank/DDBJ databases">
        <title>Draft genome sequence of Geodermatophilus badlandi, a novel member of the Geodermatophilaceae isolated from badland sedimentary rocks in the Red desert, Wyoming, USA.</title>
        <authorList>
            <person name="Ben Tekaya S."/>
            <person name="Nouioui I."/>
            <person name="Flores G.M."/>
            <person name="Shaal M.N."/>
            <person name="Bredoire F."/>
            <person name="Basile F."/>
            <person name="Van Diepen L."/>
            <person name="Ward N.L."/>
        </authorList>
    </citation>
    <scope>NUCLEOTIDE SEQUENCE [LARGE SCALE GENOMIC DNA]</scope>
    <source>
        <strain evidence="5 6">WL48A</strain>
    </source>
</reference>
<evidence type="ECO:0000256" key="3">
    <source>
        <dbReference type="ARBA" id="ARBA00023163"/>
    </source>
</evidence>
<dbReference type="PROSITE" id="PS50995">
    <property type="entry name" value="HTH_MARR_2"/>
    <property type="match status" value="1"/>
</dbReference>
<dbReference type="Proteomes" id="UP001560045">
    <property type="component" value="Unassembled WGS sequence"/>
</dbReference>
<keyword evidence="6" id="KW-1185">Reference proteome</keyword>
<evidence type="ECO:0000256" key="2">
    <source>
        <dbReference type="ARBA" id="ARBA00023125"/>
    </source>
</evidence>
<dbReference type="InterPro" id="IPR023187">
    <property type="entry name" value="Tscrpt_reg_MarR-type_CS"/>
</dbReference>
<evidence type="ECO:0000259" key="4">
    <source>
        <dbReference type="PROSITE" id="PS50995"/>
    </source>
</evidence>
<dbReference type="Gene3D" id="1.10.10.10">
    <property type="entry name" value="Winged helix-like DNA-binding domain superfamily/Winged helix DNA-binding domain"/>
    <property type="match status" value="1"/>
</dbReference>
<feature type="domain" description="HTH marR-type" evidence="4">
    <location>
        <begin position="14"/>
        <end position="148"/>
    </location>
</feature>
<dbReference type="SUPFAM" id="SSF46785">
    <property type="entry name" value="Winged helix' DNA-binding domain"/>
    <property type="match status" value="1"/>
</dbReference>
<dbReference type="PANTHER" id="PTHR33164">
    <property type="entry name" value="TRANSCRIPTIONAL REGULATOR, MARR FAMILY"/>
    <property type="match status" value="1"/>
</dbReference>
<sequence>MSRSRPVTAGSARPTNLAVSMREAFLALNDLVLVRLAERGHGDVRAAHSAVFQYLDETGTTVSVLAERAQITKQAMAELVLYLEARGYVSREPDPHDRRAKLVRPTELGREVVAIAQALVPQLEDRITAVLGADRVEALRADLDTIREIATS</sequence>
<accession>A0ABV3XMR5</accession>
<evidence type="ECO:0000313" key="5">
    <source>
        <dbReference type="EMBL" id="MEX5721011.1"/>
    </source>
</evidence>
<dbReference type="RefSeq" id="WP_369209825.1">
    <property type="nucleotide sequence ID" value="NZ_JBFNXQ010000100.1"/>
</dbReference>
<name>A0ABV3XMR5_9ACTN</name>
<protein>
    <submittedName>
        <fullName evidence="5">MarR family winged helix-turn-helix transcriptional regulator</fullName>
    </submittedName>
</protein>
<keyword evidence="1" id="KW-0805">Transcription regulation</keyword>
<dbReference type="PROSITE" id="PS01117">
    <property type="entry name" value="HTH_MARR_1"/>
    <property type="match status" value="1"/>
</dbReference>
<dbReference type="InterPro" id="IPR000835">
    <property type="entry name" value="HTH_MarR-typ"/>
</dbReference>
<dbReference type="EMBL" id="JBFNXQ010000100">
    <property type="protein sequence ID" value="MEX5721011.1"/>
    <property type="molecule type" value="Genomic_DNA"/>
</dbReference>
<proteinExistence type="predicted"/>
<dbReference type="Pfam" id="PF12802">
    <property type="entry name" value="MarR_2"/>
    <property type="match status" value="1"/>
</dbReference>
<dbReference type="SMART" id="SM00347">
    <property type="entry name" value="HTH_MARR"/>
    <property type="match status" value="1"/>
</dbReference>
<evidence type="ECO:0000313" key="6">
    <source>
        <dbReference type="Proteomes" id="UP001560045"/>
    </source>
</evidence>
<gene>
    <name evidence="5" type="ORF">ABQ292_21880</name>
</gene>
<dbReference type="InterPro" id="IPR039422">
    <property type="entry name" value="MarR/SlyA-like"/>
</dbReference>
<keyword evidence="2" id="KW-0238">DNA-binding</keyword>
<dbReference type="InterPro" id="IPR036390">
    <property type="entry name" value="WH_DNA-bd_sf"/>
</dbReference>
<evidence type="ECO:0000256" key="1">
    <source>
        <dbReference type="ARBA" id="ARBA00023015"/>
    </source>
</evidence>